<dbReference type="GO" id="GO:0004519">
    <property type="term" value="F:endonuclease activity"/>
    <property type="evidence" value="ECO:0007669"/>
    <property type="project" value="UniProtKB-KW"/>
</dbReference>
<gene>
    <name evidence="1" type="ORF">ElyMa_002859900</name>
</gene>
<keyword evidence="1" id="KW-0540">Nuclease</keyword>
<protein>
    <submittedName>
        <fullName evidence="1">Endonuclease-reverse transcriptase</fullName>
    </submittedName>
</protein>
<keyword evidence="1" id="KW-0378">Hydrolase</keyword>
<keyword evidence="1" id="KW-0255">Endonuclease</keyword>
<comment type="caution">
    <text evidence="1">The sequence shown here is derived from an EMBL/GenBank/DDBJ whole genome shotgun (WGS) entry which is preliminary data.</text>
</comment>
<dbReference type="Proteomes" id="UP000762676">
    <property type="component" value="Unassembled WGS sequence"/>
</dbReference>
<name>A0AAV4HWE5_9GAST</name>
<dbReference type="AlphaFoldDB" id="A0AAV4HWE5"/>
<dbReference type="EMBL" id="BMAT01005910">
    <property type="protein sequence ID" value="GFS02269.1"/>
    <property type="molecule type" value="Genomic_DNA"/>
</dbReference>
<keyword evidence="2" id="KW-1185">Reference proteome</keyword>
<evidence type="ECO:0000313" key="1">
    <source>
        <dbReference type="EMBL" id="GFS02269.1"/>
    </source>
</evidence>
<evidence type="ECO:0000313" key="2">
    <source>
        <dbReference type="Proteomes" id="UP000762676"/>
    </source>
</evidence>
<organism evidence="1 2">
    <name type="scientific">Elysia marginata</name>
    <dbReference type="NCBI Taxonomy" id="1093978"/>
    <lineage>
        <taxon>Eukaryota</taxon>
        <taxon>Metazoa</taxon>
        <taxon>Spiralia</taxon>
        <taxon>Lophotrochozoa</taxon>
        <taxon>Mollusca</taxon>
        <taxon>Gastropoda</taxon>
        <taxon>Heterobranchia</taxon>
        <taxon>Euthyneura</taxon>
        <taxon>Panpulmonata</taxon>
        <taxon>Sacoglossa</taxon>
        <taxon>Placobranchoidea</taxon>
        <taxon>Plakobranchidae</taxon>
        <taxon>Elysia</taxon>
    </lineage>
</organism>
<proteinExistence type="predicted"/>
<accession>A0AAV4HWE5</accession>
<reference evidence="1 2" key="1">
    <citation type="journal article" date="2021" name="Elife">
        <title>Chloroplast acquisition without the gene transfer in kleptoplastic sea slugs, Plakobranchus ocellatus.</title>
        <authorList>
            <person name="Maeda T."/>
            <person name="Takahashi S."/>
            <person name="Yoshida T."/>
            <person name="Shimamura S."/>
            <person name="Takaki Y."/>
            <person name="Nagai Y."/>
            <person name="Toyoda A."/>
            <person name="Suzuki Y."/>
            <person name="Arimoto A."/>
            <person name="Ishii H."/>
            <person name="Satoh N."/>
            <person name="Nishiyama T."/>
            <person name="Hasebe M."/>
            <person name="Maruyama T."/>
            <person name="Minagawa J."/>
            <person name="Obokata J."/>
            <person name="Shigenobu S."/>
        </authorList>
    </citation>
    <scope>NUCLEOTIDE SEQUENCE [LARGE SCALE GENOMIC DNA]</scope>
</reference>
<sequence length="78" mass="9100">MSKSRHPLIVLTWNPQGARKKGRPQGTWRRPVKSEREESGKLNWLALDRCERRKFVGALHRSQLTSSVPYALKRTMDN</sequence>